<comment type="caution">
    <text evidence="1">The sequence shown here is derived from an EMBL/GenBank/DDBJ whole genome shotgun (WGS) entry which is preliminary data.</text>
</comment>
<gene>
    <name evidence="1" type="ORF">PO127_22010</name>
</gene>
<protein>
    <submittedName>
        <fullName evidence="1">Uncharacterized protein</fullName>
    </submittedName>
</protein>
<evidence type="ECO:0000313" key="1">
    <source>
        <dbReference type="EMBL" id="MDC2238424.1"/>
    </source>
</evidence>
<sequence>MESTSDEEPTTVVCCISSACCPYPTVIGRRSRKRENGGSLPFRQNGGVVPCEWTASYKRMGAAKREYKWLFRGIRKRKSINVVAMG</sequence>
<proteinExistence type="predicted"/>
<organism evidence="1 2">
    <name type="scientific">Bacteroides thetaiotaomicron</name>
    <dbReference type="NCBI Taxonomy" id="818"/>
    <lineage>
        <taxon>Bacteria</taxon>
        <taxon>Pseudomonadati</taxon>
        <taxon>Bacteroidota</taxon>
        <taxon>Bacteroidia</taxon>
        <taxon>Bacteroidales</taxon>
        <taxon>Bacteroidaceae</taxon>
        <taxon>Bacteroides</taxon>
    </lineage>
</organism>
<dbReference type="EMBL" id="JAQNVG010000049">
    <property type="protein sequence ID" value="MDC2238424.1"/>
    <property type="molecule type" value="Genomic_DNA"/>
</dbReference>
<name>A0AAP3SH58_BACT4</name>
<accession>A0AAP3SH58</accession>
<evidence type="ECO:0000313" key="2">
    <source>
        <dbReference type="Proteomes" id="UP001217776"/>
    </source>
</evidence>
<dbReference type="Proteomes" id="UP001217776">
    <property type="component" value="Unassembled WGS sequence"/>
</dbReference>
<reference evidence="1" key="1">
    <citation type="submission" date="2022-10" db="EMBL/GenBank/DDBJ databases">
        <title>Human gut microbiome strain richness.</title>
        <authorList>
            <person name="Chen-Liaw A."/>
        </authorList>
    </citation>
    <scope>NUCLEOTIDE SEQUENCE</scope>
    <source>
        <strain evidence="1">1001283st1_A3_1001283B150304_161114</strain>
    </source>
</reference>
<dbReference type="AlphaFoldDB" id="A0AAP3SH58"/>
<dbReference type="RefSeq" id="WP_195600794.1">
    <property type="nucleotide sequence ID" value="NZ_CP103075.1"/>
</dbReference>